<reference evidence="1 2" key="1">
    <citation type="submission" date="2017-06" db="EMBL/GenBank/DDBJ databases">
        <title>Genome sequencing of cyanobaciteial culture collection at National Institute for Environmental Studies (NIES).</title>
        <authorList>
            <person name="Hirose Y."/>
            <person name="Shimura Y."/>
            <person name="Fujisawa T."/>
            <person name="Nakamura Y."/>
            <person name="Kawachi M."/>
        </authorList>
    </citation>
    <scope>NUCLEOTIDE SEQUENCE [LARGE SCALE GENOMIC DNA]</scope>
    <source>
        <strain evidence="1 2">NIES-37</strain>
    </source>
</reference>
<dbReference type="KEGG" id="ttq:NIES37_52880"/>
<protein>
    <submittedName>
        <fullName evidence="1">Uncharacterized protein</fullName>
    </submittedName>
</protein>
<gene>
    <name evidence="1" type="ORF">NIES37_52880</name>
</gene>
<dbReference type="Proteomes" id="UP000218785">
    <property type="component" value="Chromosome"/>
</dbReference>
<proteinExistence type="predicted"/>
<organism evidence="1 2">
    <name type="scientific">Tolypothrix tenuis PCC 7101</name>
    <dbReference type="NCBI Taxonomy" id="231146"/>
    <lineage>
        <taxon>Bacteria</taxon>
        <taxon>Bacillati</taxon>
        <taxon>Cyanobacteriota</taxon>
        <taxon>Cyanophyceae</taxon>
        <taxon>Nostocales</taxon>
        <taxon>Tolypothrichaceae</taxon>
        <taxon>Tolypothrix</taxon>
    </lineage>
</organism>
<evidence type="ECO:0000313" key="2">
    <source>
        <dbReference type="Proteomes" id="UP000218785"/>
    </source>
</evidence>
<accession>A0A1Z4N6D1</accession>
<evidence type="ECO:0000313" key="1">
    <source>
        <dbReference type="EMBL" id="BAZ01289.1"/>
    </source>
</evidence>
<dbReference type="EMBL" id="AP018248">
    <property type="protein sequence ID" value="BAZ01289.1"/>
    <property type="molecule type" value="Genomic_DNA"/>
</dbReference>
<sequence>MGIGHWALGIGHWGKINSKFVLESLLNGGNPRTQLSAKFKIKELMGIGDRGKGKGGKEINTITNYQLPITHYHAPCPMPYAPCPMPHTHY</sequence>
<dbReference type="AlphaFoldDB" id="A0A1Z4N6D1"/>
<name>A0A1Z4N6D1_9CYAN</name>
<keyword evidence="2" id="KW-1185">Reference proteome</keyword>